<dbReference type="GO" id="GO:0005737">
    <property type="term" value="C:cytoplasm"/>
    <property type="evidence" value="ECO:0007669"/>
    <property type="project" value="UniProtKB-ARBA"/>
</dbReference>
<dbReference type="InterPro" id="IPR006614">
    <property type="entry name" value="Peroxin/Ferlin"/>
</dbReference>
<dbReference type="EMBL" id="CAJHUC010001118">
    <property type="protein sequence ID" value="CAD7699821.1"/>
    <property type="molecule type" value="Genomic_DNA"/>
</dbReference>
<dbReference type="AlphaFoldDB" id="A0A8S1IXH6"/>
<reference evidence="3" key="1">
    <citation type="submission" date="2020-12" db="EMBL/GenBank/DDBJ databases">
        <authorList>
            <person name="Iha C."/>
        </authorList>
    </citation>
    <scope>NUCLEOTIDE SEQUENCE</scope>
</reference>
<dbReference type="SMART" id="SM00694">
    <property type="entry name" value="DysFC"/>
    <property type="match status" value="1"/>
</dbReference>
<name>A0A8S1IXH6_9CHLO</name>
<evidence type="ECO:0000313" key="4">
    <source>
        <dbReference type="Proteomes" id="UP000708148"/>
    </source>
</evidence>
<dbReference type="OrthoDB" id="67700at2759"/>
<protein>
    <recommendedName>
        <fullName evidence="2">Peroxin/Ferlin domain-containing protein</fullName>
    </recommendedName>
</protein>
<dbReference type="InterPro" id="IPR010482">
    <property type="entry name" value="TECPR1-like_DysF"/>
</dbReference>
<dbReference type="GO" id="GO:0098588">
    <property type="term" value="C:bounding membrane of organelle"/>
    <property type="evidence" value="ECO:0007669"/>
    <property type="project" value="UniProtKB-ARBA"/>
</dbReference>
<comment type="caution">
    <text evidence="3">The sequence shown here is derived from an EMBL/GenBank/DDBJ whole genome shotgun (WGS) entry which is preliminary data.</text>
</comment>
<sequence length="714" mass="79293">MPGPPSFEAYWPTWPQGVQGTKLVDIRPKCAFEELVDHLWAPGSKFQEDANHARGMTDCVSTAWVEDINLLPCLPGGYNWNVETADHDMNESPDCFYAGLMRKVRFAQGGVAVCSQPFKGEELQRCVEYCHGEVMTVEACVSNSAPMCENMRVVVRYNLQSLGRKCTQLRVEYHVIYVSPTNGLLKVVLEKGAKGGLLKNFEIYVQILSNFAPLESGNEEEEAGDISRLCPSSNAKFPAAQVEARHSVAGLNMQPIAASPISWSRLAPRDLASVLCVPICSALQRLERLEPFERAKEHLAMERFRHQDGQILSQMLACVMLLVLLKIWILVLRSVHTVCDGFLVLRPFCGSGSILAADIPDGLQEVLAAMAMVQIAHWFLGALARSYRNTHARARGSWESQADSADGGAIEGQSYLSRIVSCSRLAVVTGALTLEAMSNPGIGTIPKHKGRPHKPRRSVEFEAPEVHEQQATGHQEEPVELKEIDRVVEEIFENERCMPFRGWGHTPPHFLRTDRLRHWSLRSLAPSSMEFSDVEPVLPEGWCWEEPEWEVDMNGRDSQAVDEDGWMYAVQFSGLVFPPSPGNGKKTAATFVRRRRWIRTRTRTESMGTPSKAERGSFAAGAEAEAEGGALSPAKDAPSKTESLPRLCKKGNRDRAGSFKPAHFWDGELWSANFWCGGPKGRHKGTLSAGSAKEIVSGAADCPTFDRRKREYHH</sequence>
<proteinExistence type="predicted"/>
<dbReference type="Pfam" id="PF06398">
    <property type="entry name" value="Pex24p"/>
    <property type="match status" value="1"/>
</dbReference>
<dbReference type="Proteomes" id="UP000708148">
    <property type="component" value="Unassembled WGS sequence"/>
</dbReference>
<evidence type="ECO:0000313" key="3">
    <source>
        <dbReference type="EMBL" id="CAD7699821.1"/>
    </source>
</evidence>
<evidence type="ECO:0000259" key="2">
    <source>
        <dbReference type="SMART" id="SM00694"/>
    </source>
</evidence>
<keyword evidence="4" id="KW-1185">Reference proteome</keyword>
<organism evidence="3 4">
    <name type="scientific">Ostreobium quekettii</name>
    <dbReference type="NCBI Taxonomy" id="121088"/>
    <lineage>
        <taxon>Eukaryota</taxon>
        <taxon>Viridiplantae</taxon>
        <taxon>Chlorophyta</taxon>
        <taxon>core chlorophytes</taxon>
        <taxon>Ulvophyceae</taxon>
        <taxon>TCBD clade</taxon>
        <taxon>Bryopsidales</taxon>
        <taxon>Ostreobineae</taxon>
        <taxon>Ostreobiaceae</taxon>
        <taxon>Ostreobium</taxon>
    </lineage>
</organism>
<accession>A0A8S1IXH6</accession>
<feature type="compositionally biased region" description="Low complexity" evidence="1">
    <location>
        <begin position="619"/>
        <end position="630"/>
    </location>
</feature>
<feature type="region of interest" description="Disordered" evidence="1">
    <location>
        <begin position="600"/>
        <end position="654"/>
    </location>
</feature>
<feature type="domain" description="Peroxin/Ferlin" evidence="2">
    <location>
        <begin position="565"/>
        <end position="604"/>
    </location>
</feature>
<gene>
    <name evidence="3" type="ORF">OSTQU699_LOCUS5180</name>
</gene>
<evidence type="ECO:0000256" key="1">
    <source>
        <dbReference type="SAM" id="MobiDB-lite"/>
    </source>
</evidence>